<evidence type="ECO:0000259" key="7">
    <source>
        <dbReference type="Pfam" id="PF03444"/>
    </source>
</evidence>
<feature type="domain" description="Winged helix-turn-helix transcription repressor HrcA DNA-binding" evidence="7">
    <location>
        <begin position="8"/>
        <end position="79"/>
    </location>
</feature>
<dbReference type="Pfam" id="PF03444">
    <property type="entry name" value="WHD_HrcA"/>
    <property type="match status" value="1"/>
</dbReference>
<evidence type="ECO:0000313" key="8">
    <source>
        <dbReference type="EMBL" id="OGG09018.1"/>
    </source>
</evidence>
<evidence type="ECO:0000256" key="1">
    <source>
        <dbReference type="ARBA" id="ARBA00022491"/>
    </source>
</evidence>
<evidence type="ECO:0000259" key="6">
    <source>
        <dbReference type="Pfam" id="PF01628"/>
    </source>
</evidence>
<dbReference type="PANTHER" id="PTHR34824:SF1">
    <property type="entry name" value="HEAT-INDUCIBLE TRANSCRIPTION REPRESSOR HRCA"/>
    <property type="match status" value="1"/>
</dbReference>
<reference evidence="8 9" key="1">
    <citation type="journal article" date="2016" name="Nat. Commun.">
        <title>Thousands of microbial genomes shed light on interconnected biogeochemical processes in an aquifer system.</title>
        <authorList>
            <person name="Anantharaman K."/>
            <person name="Brown C.T."/>
            <person name="Hug L.A."/>
            <person name="Sharon I."/>
            <person name="Castelle C.J."/>
            <person name="Probst A.J."/>
            <person name="Thomas B.C."/>
            <person name="Singh A."/>
            <person name="Wilkins M.J."/>
            <person name="Karaoz U."/>
            <person name="Brodie E.L."/>
            <person name="Williams K.H."/>
            <person name="Hubbard S.S."/>
            <person name="Banfield J.F."/>
        </authorList>
    </citation>
    <scope>NUCLEOTIDE SEQUENCE [LARGE SCALE GENOMIC DNA]</scope>
</reference>
<dbReference type="AlphaFoldDB" id="A0A1F5Z974"/>
<feature type="domain" description="Heat-inducible transcription repressor HrcA C-terminal" evidence="6">
    <location>
        <begin position="80"/>
        <end position="229"/>
    </location>
</feature>
<evidence type="ECO:0000256" key="3">
    <source>
        <dbReference type="ARBA" id="ARBA00023016"/>
    </source>
</evidence>
<dbReference type="EMBL" id="MFJC01000030">
    <property type="protein sequence ID" value="OGG09018.1"/>
    <property type="molecule type" value="Genomic_DNA"/>
</dbReference>
<dbReference type="STRING" id="1798373.A2154_04235"/>
<dbReference type="SUPFAM" id="SSF55781">
    <property type="entry name" value="GAF domain-like"/>
    <property type="match status" value="1"/>
</dbReference>
<dbReference type="GO" id="GO:0003677">
    <property type="term" value="F:DNA binding"/>
    <property type="evidence" value="ECO:0007669"/>
    <property type="project" value="InterPro"/>
</dbReference>
<keyword evidence="3 5" id="KW-0346">Stress response</keyword>
<dbReference type="InterPro" id="IPR036388">
    <property type="entry name" value="WH-like_DNA-bd_sf"/>
</dbReference>
<dbReference type="Gene3D" id="1.10.10.10">
    <property type="entry name" value="Winged helix-like DNA-binding domain superfamily/Winged helix DNA-binding domain"/>
    <property type="match status" value="1"/>
</dbReference>
<comment type="similarity">
    <text evidence="5">Belongs to the HrcA family.</text>
</comment>
<comment type="function">
    <text evidence="5">Negative regulator of class I heat shock genes (grpE-dnaK-dnaJ and groELS operons). Prevents heat-shock induction of these operons.</text>
</comment>
<dbReference type="Pfam" id="PF01628">
    <property type="entry name" value="HrcA"/>
    <property type="match status" value="1"/>
</dbReference>
<dbReference type="InterPro" id="IPR005104">
    <property type="entry name" value="WHTH_HrcA_DNA-bd"/>
</dbReference>
<dbReference type="InterPro" id="IPR036390">
    <property type="entry name" value="WH_DNA-bd_sf"/>
</dbReference>
<dbReference type="Proteomes" id="UP000176854">
    <property type="component" value="Unassembled WGS sequence"/>
</dbReference>
<dbReference type="GO" id="GO:0045892">
    <property type="term" value="P:negative regulation of DNA-templated transcription"/>
    <property type="evidence" value="ECO:0007669"/>
    <property type="project" value="UniProtKB-UniRule"/>
</dbReference>
<name>A0A1F5Z974_9BACT</name>
<evidence type="ECO:0000256" key="2">
    <source>
        <dbReference type="ARBA" id="ARBA00023015"/>
    </source>
</evidence>
<keyword evidence="4 5" id="KW-0804">Transcription</keyword>
<protein>
    <recommendedName>
        <fullName evidence="5">Heat-inducible transcription repressor HrcA</fullName>
    </recommendedName>
</protein>
<evidence type="ECO:0000256" key="5">
    <source>
        <dbReference type="HAMAP-Rule" id="MF_00081"/>
    </source>
</evidence>
<dbReference type="InterPro" id="IPR021153">
    <property type="entry name" value="HrcA_C"/>
</dbReference>
<comment type="caution">
    <text evidence="8">The sequence shown here is derived from an EMBL/GenBank/DDBJ whole genome shotgun (WGS) entry which is preliminary data.</text>
</comment>
<gene>
    <name evidence="5" type="primary">hrcA</name>
    <name evidence="8" type="ORF">A2154_04235</name>
</gene>
<dbReference type="InterPro" id="IPR002571">
    <property type="entry name" value="HrcA"/>
</dbReference>
<evidence type="ECO:0000256" key="4">
    <source>
        <dbReference type="ARBA" id="ARBA00023163"/>
    </source>
</evidence>
<dbReference type="HAMAP" id="MF_00081">
    <property type="entry name" value="HrcA"/>
    <property type="match status" value="1"/>
</dbReference>
<keyword evidence="2 5" id="KW-0805">Transcription regulation</keyword>
<keyword evidence="1 5" id="KW-0678">Repressor</keyword>
<sequence length="246" mass="28190">MNSDIIKNLSARQIQILKAIIEEYIETAEPVGSETLEKKFNLGVSPATIRNDMVRLTQMQLLKQPHTSSGRTPTPEALKYYVENLMKTRELSVAEEVSVKERVWDHRQHLDKLMREVTKALAEKTNTLALSLLENGDIYYAGAANIFDMPEFSDFQLTQRLFSLLDQFDFWWDILSRHDDPFYILLGDEFQSETPLSECGFVYSRFSTPQIKGAIGVVGPSRLNYQLVIPTVRYVGGLINEFSSNW</sequence>
<evidence type="ECO:0000313" key="9">
    <source>
        <dbReference type="Proteomes" id="UP000176854"/>
    </source>
</evidence>
<proteinExistence type="inferred from homology"/>
<organism evidence="8 9">
    <name type="scientific">Candidatus Gottesmanbacteria bacterium RBG_16_43_7</name>
    <dbReference type="NCBI Taxonomy" id="1798373"/>
    <lineage>
        <taxon>Bacteria</taxon>
        <taxon>Candidatus Gottesmaniibacteriota</taxon>
    </lineage>
</organism>
<accession>A0A1F5Z974</accession>
<dbReference type="SUPFAM" id="SSF46785">
    <property type="entry name" value="Winged helix' DNA-binding domain"/>
    <property type="match status" value="1"/>
</dbReference>
<dbReference type="PANTHER" id="PTHR34824">
    <property type="entry name" value="HEAT-INDUCIBLE TRANSCRIPTION REPRESSOR HRCA"/>
    <property type="match status" value="1"/>
</dbReference>